<sequence length="593" mass="61186">FTPGQILTGSPPRVTTNPFARIYTFATTETQFLTGGSQKITSVRLESDVTTAKASQQMAAYQVVKWSSFGTVAPANYNDTTSTTIGILTDNVSVDNVTSVLIQGVIQNEAWNFTTVGAELFILADGTLTESDPNVTNPTLYPVSKPPVARVLSAKEIIFMQGLGKVGPRGLNPASIGSIDDVTLTQPITLGDVIRFSGSPELWQNSRSLIDELADVTITSAVAGDILYNDGTNWVNLARGTATQILTMGSPLIPKWVTNPGLGSPIGSNILFGDLQDVDLLGAIEGDLLFRSSDNWIDTNGLLTWLSGTLTVTGALEMADASGPTVLNLSATGTVPTLIPDRSDPNTGIGHGSPGGDILSLIAGGQEIARYSTSGIDTRGSDIINTGSPTTLSVSTPGLLTLTNDGTSNITINNGDISIGTTGGPADTIDISTAGMSSNITLSTNNTGASISLLVLDSGNIILTSGGSINMETSQTIRLGSVGSPNQISTPPKSGLIAVNGLGSPRANPLTASYNVFSTVDANTAIALPGVFIVGVQCHIKNDGANTLTIFPVLGDDLGQGVDASTTLASGSSAFFLATTAWIPGPGVWTQMY</sequence>
<dbReference type="AlphaFoldDB" id="A0A0F9DVZ9"/>
<evidence type="ECO:0000313" key="1">
    <source>
        <dbReference type="EMBL" id="KKL57886.1"/>
    </source>
</evidence>
<proteinExistence type="predicted"/>
<feature type="non-terminal residue" evidence="1">
    <location>
        <position position="1"/>
    </location>
</feature>
<organism evidence="1">
    <name type="scientific">marine sediment metagenome</name>
    <dbReference type="NCBI Taxonomy" id="412755"/>
    <lineage>
        <taxon>unclassified sequences</taxon>
        <taxon>metagenomes</taxon>
        <taxon>ecological metagenomes</taxon>
    </lineage>
</organism>
<dbReference type="EMBL" id="LAZR01030007">
    <property type="protein sequence ID" value="KKL57886.1"/>
    <property type="molecule type" value="Genomic_DNA"/>
</dbReference>
<name>A0A0F9DVZ9_9ZZZZ</name>
<reference evidence="1" key="1">
    <citation type="journal article" date="2015" name="Nature">
        <title>Complex archaea that bridge the gap between prokaryotes and eukaryotes.</title>
        <authorList>
            <person name="Spang A."/>
            <person name="Saw J.H."/>
            <person name="Jorgensen S.L."/>
            <person name="Zaremba-Niedzwiedzka K."/>
            <person name="Martijn J."/>
            <person name="Lind A.E."/>
            <person name="van Eijk R."/>
            <person name="Schleper C."/>
            <person name="Guy L."/>
            <person name="Ettema T.J."/>
        </authorList>
    </citation>
    <scope>NUCLEOTIDE SEQUENCE</scope>
</reference>
<protein>
    <submittedName>
        <fullName evidence="1">Uncharacterized protein</fullName>
    </submittedName>
</protein>
<accession>A0A0F9DVZ9</accession>
<comment type="caution">
    <text evidence="1">The sequence shown here is derived from an EMBL/GenBank/DDBJ whole genome shotgun (WGS) entry which is preliminary data.</text>
</comment>
<gene>
    <name evidence="1" type="ORF">LCGC14_2230930</name>
</gene>